<dbReference type="OrthoDB" id="5314041at2759"/>
<dbReference type="KEGG" id="tbg:TbgDal_VII6110"/>
<feature type="compositionally biased region" description="Basic and acidic residues" evidence="2">
    <location>
        <begin position="498"/>
        <end position="507"/>
    </location>
</feature>
<dbReference type="PRINTS" id="PR01217">
    <property type="entry name" value="PRICHEXTENSN"/>
</dbReference>
<dbReference type="InterPro" id="IPR035892">
    <property type="entry name" value="C2_domain_sf"/>
</dbReference>
<dbReference type="PROSITE" id="PS50297">
    <property type="entry name" value="ANK_REP_REGION"/>
    <property type="match status" value="1"/>
</dbReference>
<dbReference type="InterPro" id="IPR036770">
    <property type="entry name" value="Ankyrin_rpt-contain_sf"/>
</dbReference>
<dbReference type="Gene3D" id="2.60.40.150">
    <property type="entry name" value="C2 domain"/>
    <property type="match status" value="1"/>
</dbReference>
<dbReference type="Gene3D" id="1.25.40.20">
    <property type="entry name" value="Ankyrin repeat-containing domain"/>
    <property type="match status" value="1"/>
</dbReference>
<dbReference type="InterPro" id="IPR002110">
    <property type="entry name" value="Ankyrin_rpt"/>
</dbReference>
<evidence type="ECO:0000313" key="5">
    <source>
        <dbReference type="Proteomes" id="UP000002316"/>
    </source>
</evidence>
<dbReference type="Proteomes" id="UP000002316">
    <property type="component" value="Chromosome 7"/>
</dbReference>
<accession>C9ZTH8</accession>
<dbReference type="PANTHER" id="PTHR39666">
    <property type="entry name" value="RANBP2-TYPE DOMAIN-CONTAINING PROTEIN"/>
    <property type="match status" value="1"/>
</dbReference>
<dbReference type="AlphaFoldDB" id="C9ZTH8"/>
<dbReference type="PROSITE" id="PS50088">
    <property type="entry name" value="ANK_REPEAT"/>
    <property type="match status" value="1"/>
</dbReference>
<feature type="compositionally biased region" description="Low complexity" evidence="2">
    <location>
        <begin position="428"/>
        <end position="450"/>
    </location>
</feature>
<dbReference type="VEuPathDB" id="TriTrypDB:Tbg972.7.6110"/>
<evidence type="ECO:0000256" key="1">
    <source>
        <dbReference type="PROSITE-ProRule" id="PRU00023"/>
    </source>
</evidence>
<dbReference type="PANTHER" id="PTHR39666:SF5">
    <property type="entry name" value="C2 DOMAIN-CONTAINING PROTEIN"/>
    <property type="match status" value="1"/>
</dbReference>
<proteinExistence type="predicted"/>
<gene>
    <name evidence="4" type="ORF">TbgDal_VII6110</name>
</gene>
<name>C9ZTH8_TRYB9</name>
<evidence type="ECO:0000256" key="2">
    <source>
        <dbReference type="SAM" id="MobiDB-lite"/>
    </source>
</evidence>
<dbReference type="GeneID" id="23862876"/>
<feature type="compositionally biased region" description="Polar residues" evidence="2">
    <location>
        <begin position="451"/>
        <end position="464"/>
    </location>
</feature>
<dbReference type="InterPro" id="IPR000008">
    <property type="entry name" value="C2_dom"/>
</dbReference>
<dbReference type="SUPFAM" id="SSF49562">
    <property type="entry name" value="C2 domain (Calcium/lipid-binding domain, CaLB)"/>
    <property type="match status" value="1"/>
</dbReference>
<dbReference type="EMBL" id="FN554970">
    <property type="protein sequence ID" value="CBH12713.1"/>
    <property type="molecule type" value="Genomic_DNA"/>
</dbReference>
<dbReference type="Pfam" id="PF12796">
    <property type="entry name" value="Ank_2"/>
    <property type="match status" value="1"/>
</dbReference>
<evidence type="ECO:0000313" key="4">
    <source>
        <dbReference type="EMBL" id="CBH12713.1"/>
    </source>
</evidence>
<evidence type="ECO:0000259" key="3">
    <source>
        <dbReference type="PROSITE" id="PS50004"/>
    </source>
</evidence>
<feature type="compositionally biased region" description="Pro residues" evidence="2">
    <location>
        <begin position="176"/>
        <end position="398"/>
    </location>
</feature>
<feature type="domain" description="C2" evidence="3">
    <location>
        <begin position="1"/>
        <end position="109"/>
    </location>
</feature>
<dbReference type="SMART" id="SM00239">
    <property type="entry name" value="C2"/>
    <property type="match status" value="1"/>
</dbReference>
<protein>
    <recommendedName>
        <fullName evidence="3">C2 domain-containing protein</fullName>
    </recommendedName>
</protein>
<dbReference type="CDD" id="cd00030">
    <property type="entry name" value="C2"/>
    <property type="match status" value="1"/>
</dbReference>
<feature type="repeat" description="ANK" evidence="1">
    <location>
        <begin position="662"/>
        <end position="684"/>
    </location>
</feature>
<dbReference type="PROSITE" id="PS50004">
    <property type="entry name" value="C2"/>
    <property type="match status" value="1"/>
</dbReference>
<sequence length="761" mass="78049">MNVDGTVQQARVGVVVHRAESLVGLSASGTSNPFVSVSVGATVLSTPVVQNSTNPTFEAAFNFPECPIPTILTLRVFHKEAGGVESPLGSATLTLFSPSAMTRRQVQLGHGGSVVLSQKARDGCGSLDISYEVVAPTSYKATASEQRKSVDDDLPSFLRDDAGAETLTSAFTAFSQPPPPPAAAIPKPPEFGAVPPPPPAAAIPKPPEFGAVPPPPPAAAIPKPPEFGAVPPPPPAAAIPKPPEFGAVPPPPPAAAIPKPPEFGAVPPPPPAAAIPKPPEFGAVPPPPPAAAIPKPPEFGAVPPPPPAAAIPKPPEFGAVPPPPPAAAIPKPPEFGAVPPPPPAAAIPKPPEFGAVPPPPPAAAIPKPPEFGAVPPPPPAAAIPKPPEFGAVPPPVPVVVPSTSGQSFIASAAFANEDSSETSPPPSSSTMPDTGGTSHSSHRGYSSASSPNSTNHTQLQRQQMASASSTGATSTSLHTSSNHSSTAPPPPLQAQKEPPLHGVDETSRAPSGSASVEPTAKDSDKSQKKVRIATNAKDRPTSAGTAANTKPPLRQPSESGRGRSCSSVSPTREARRTSSAQGGRSSPYVHGPVVKKVNNFTAQGTTLLSAARRSANFQVPTIYQYPEELLAAASQGDVAVFQRLREEDPQLSRGFEKVRDYSGRTILHIAAWYGHVQVLKILLQPTPVAPLLELRALRSVNGNTILHSAAQGGRVDAVQWLRFSTAAASLIGQRNARGITATECAREAGFSNVALMLAETM</sequence>
<organism evidence="4 5">
    <name type="scientific">Trypanosoma brucei gambiense (strain MHOM/CI/86/DAL972)</name>
    <dbReference type="NCBI Taxonomy" id="679716"/>
    <lineage>
        <taxon>Eukaryota</taxon>
        <taxon>Discoba</taxon>
        <taxon>Euglenozoa</taxon>
        <taxon>Kinetoplastea</taxon>
        <taxon>Metakinetoplastina</taxon>
        <taxon>Trypanosomatida</taxon>
        <taxon>Trypanosomatidae</taxon>
        <taxon>Trypanosoma</taxon>
    </lineage>
</organism>
<reference evidence="5" key="1">
    <citation type="journal article" date="2010" name="PLoS Negl. Trop. Dis.">
        <title>The genome sequence of Trypanosoma brucei gambiense, causative agent of chronic human african trypanosomiasis.</title>
        <authorList>
            <person name="Jackson A.P."/>
            <person name="Sanders M."/>
            <person name="Berry A."/>
            <person name="McQuillan J."/>
            <person name="Aslett M.A."/>
            <person name="Quail M.A."/>
            <person name="Chukualim B."/>
            <person name="Capewell P."/>
            <person name="MacLeod A."/>
            <person name="Melville S.E."/>
            <person name="Gibson W."/>
            <person name="Barry J.D."/>
            <person name="Berriman M."/>
            <person name="Hertz-Fowler C."/>
        </authorList>
    </citation>
    <scope>NUCLEOTIDE SEQUENCE [LARGE SCALE GENOMIC DNA]</scope>
    <source>
        <strain evidence="5">MHOM/CI/86/DAL972</strain>
    </source>
</reference>
<feature type="region of interest" description="Disordered" evidence="2">
    <location>
        <begin position="171"/>
        <end position="591"/>
    </location>
</feature>
<keyword evidence="1" id="KW-0040">ANK repeat</keyword>
<dbReference type="SMART" id="SM00248">
    <property type="entry name" value="ANK"/>
    <property type="match status" value="2"/>
</dbReference>
<dbReference type="Pfam" id="PF00168">
    <property type="entry name" value="C2"/>
    <property type="match status" value="1"/>
</dbReference>
<dbReference type="RefSeq" id="XP_011774993.1">
    <property type="nucleotide sequence ID" value="XM_011776691.1"/>
</dbReference>
<feature type="compositionally biased region" description="Low complexity" evidence="2">
    <location>
        <begin position="465"/>
        <end position="486"/>
    </location>
</feature>
<dbReference type="SUPFAM" id="SSF48403">
    <property type="entry name" value="Ankyrin repeat"/>
    <property type="match status" value="1"/>
</dbReference>